<dbReference type="AlphaFoldDB" id="E6U431"/>
<evidence type="ECO:0000313" key="9">
    <source>
        <dbReference type="Proteomes" id="UP000001551"/>
    </source>
</evidence>
<comment type="similarity">
    <text evidence="2 6">Belongs to the prokaryotic/mitochondrial release factor family.</text>
</comment>
<evidence type="ECO:0000259" key="7">
    <source>
        <dbReference type="PROSITE" id="PS00745"/>
    </source>
</evidence>
<keyword evidence="6" id="KW-0963">Cytoplasm</keyword>
<evidence type="ECO:0000313" key="8">
    <source>
        <dbReference type="EMBL" id="ADU27711.1"/>
    </source>
</evidence>
<dbReference type="Gene3D" id="1.20.58.410">
    <property type="entry name" value="Release factor"/>
    <property type="match status" value="1"/>
</dbReference>
<gene>
    <name evidence="6" type="primary">prfB</name>
    <name evidence="8" type="ordered locus">Ethha_2194</name>
</gene>
<dbReference type="Pfam" id="PF00472">
    <property type="entry name" value="RF-1"/>
    <property type="match status" value="1"/>
</dbReference>
<dbReference type="SUPFAM" id="SSF75620">
    <property type="entry name" value="Release factor"/>
    <property type="match status" value="1"/>
</dbReference>
<evidence type="ECO:0000256" key="3">
    <source>
        <dbReference type="ARBA" id="ARBA00019192"/>
    </source>
</evidence>
<comment type="function">
    <text evidence="1 6">Peptide chain release factor 2 directs the termination of translation in response to the peptide chain termination codons UGA and UAA.</text>
</comment>
<keyword evidence="5 6" id="KW-0648">Protein biosynthesis</keyword>
<dbReference type="InterPro" id="IPR000352">
    <property type="entry name" value="Pep_chain_release_fac_I"/>
</dbReference>
<organism evidence="8 9">
    <name type="scientific">Ethanoligenens harbinense (strain DSM 18485 / JCM 12961 / CGMCC 1.5033 / YUAN-3)</name>
    <dbReference type="NCBI Taxonomy" id="663278"/>
    <lineage>
        <taxon>Bacteria</taxon>
        <taxon>Bacillati</taxon>
        <taxon>Bacillota</taxon>
        <taxon>Clostridia</taxon>
        <taxon>Eubacteriales</taxon>
        <taxon>Oscillospiraceae</taxon>
        <taxon>Ethanoligenens</taxon>
    </lineage>
</organism>
<dbReference type="Gene3D" id="3.30.70.1660">
    <property type="match status" value="1"/>
</dbReference>
<comment type="subcellular location">
    <subcellularLocation>
        <location evidence="6">Cytoplasm</location>
    </subcellularLocation>
</comment>
<dbReference type="STRING" id="663278.Ethha_2194"/>
<dbReference type="InterPro" id="IPR045853">
    <property type="entry name" value="Pep_chain_release_fac_I_sf"/>
</dbReference>
<evidence type="ECO:0000256" key="1">
    <source>
        <dbReference type="ARBA" id="ARBA00002613"/>
    </source>
</evidence>
<protein>
    <recommendedName>
        <fullName evidence="3 6">Peptide chain release factor 2</fullName>
        <shortName evidence="6">RF-2</shortName>
    </recommendedName>
</protein>
<name>E6U431_ETHHY</name>
<evidence type="ECO:0000256" key="2">
    <source>
        <dbReference type="ARBA" id="ARBA00010835"/>
    </source>
</evidence>
<accession>E6U431</accession>
<dbReference type="GO" id="GO:0016149">
    <property type="term" value="F:translation release factor activity, codon specific"/>
    <property type="evidence" value="ECO:0007669"/>
    <property type="project" value="UniProtKB-UniRule"/>
</dbReference>
<dbReference type="HAMAP" id="MF_00094">
    <property type="entry name" value="Rel_fac_2"/>
    <property type="match status" value="1"/>
</dbReference>
<reference evidence="8 9" key="1">
    <citation type="submission" date="2010-12" db="EMBL/GenBank/DDBJ databases">
        <title>Complete sequence of Ethanoligenens harbinense YUAN-3.</title>
        <authorList>
            <person name="Lucas S."/>
            <person name="Copeland A."/>
            <person name="Lapidus A."/>
            <person name="Cheng J.-F."/>
            <person name="Bruce D."/>
            <person name="Goodwin L."/>
            <person name="Pitluck S."/>
            <person name="Chertkov O."/>
            <person name="Misra M."/>
            <person name="Detter J.C."/>
            <person name="Han C."/>
            <person name="Tapia R."/>
            <person name="Land M."/>
            <person name="Hauser L."/>
            <person name="Jeffries C."/>
            <person name="Kyrpides N."/>
            <person name="Ivanova N."/>
            <person name="Mikhailova N."/>
            <person name="Wang A."/>
            <person name="Mouttaki H."/>
            <person name="He Z."/>
            <person name="Zhou J."/>
            <person name="Hemme C.L."/>
            <person name="Woyke T."/>
        </authorList>
    </citation>
    <scope>NUCLEOTIDE SEQUENCE [LARGE SCALE GENOMIC DNA]</scope>
    <source>
        <strain evidence="9">DSM 18485 / JCM 12961 / CGMCC 1.5033 / YUAN-3</strain>
    </source>
</reference>
<dbReference type="PROSITE" id="PS00745">
    <property type="entry name" value="RF_PROK_I"/>
    <property type="match status" value="1"/>
</dbReference>
<dbReference type="Pfam" id="PF03462">
    <property type="entry name" value="PCRF"/>
    <property type="match status" value="1"/>
</dbReference>
<feature type="domain" description="Prokaryotic-type class I peptide chain release factors" evidence="7">
    <location>
        <begin position="248"/>
        <end position="264"/>
    </location>
</feature>
<dbReference type="PANTHER" id="PTHR43116">
    <property type="entry name" value="PEPTIDE CHAIN RELEASE FACTOR 2"/>
    <property type="match status" value="1"/>
</dbReference>
<dbReference type="KEGG" id="eha:Ethha_2194"/>
<dbReference type="InterPro" id="IPR005139">
    <property type="entry name" value="PCRF"/>
</dbReference>
<dbReference type="eggNOG" id="COG1186">
    <property type="taxonomic scope" value="Bacteria"/>
</dbReference>
<comment type="PTM">
    <text evidence="6">Methylated by PrmC. Methylation increases the termination efficiency of RF2.</text>
</comment>
<evidence type="ECO:0000256" key="5">
    <source>
        <dbReference type="ARBA" id="ARBA00022917"/>
    </source>
</evidence>
<dbReference type="NCBIfam" id="TIGR00020">
    <property type="entry name" value="prfB"/>
    <property type="match status" value="1"/>
</dbReference>
<dbReference type="GO" id="GO:0005737">
    <property type="term" value="C:cytoplasm"/>
    <property type="evidence" value="ECO:0007669"/>
    <property type="project" value="UniProtKB-SubCell"/>
</dbReference>
<sequence>MVGLLQFEELRLRLENMRPEIDDLGRALGLDAARAEVRELEEKAAQQDFWNDIENSQSVLQKTRQLKDKIASYEALRRKTDDTLALIELADEEEDLSVLAEAAEAVDSVRAQIDTMRLATLLTGEYDAKNAILTFHAGAGGTEAQDWAEMLYRMYTRWAERHGFNVQVLDYLDGEEAGLKSASVLIEGLNAYGYLKSEIGVHRLVRVSPFDSSGRRHTSFASVEVMPEIDDSIEVDIRPEDIKMDVFRSSGAGGQHINKTSSAVRLTHLPTGIVVSCQNERSQHQNREMAMRMLKSKLVEIKEREHYDKIEDIKGVQKEIAWGSQIRSYVFMPYTLVKDHRTSFESGNIGAVMDGDLDGFINAYLKAVSLGQVESNK</sequence>
<dbReference type="Proteomes" id="UP000001551">
    <property type="component" value="Chromosome"/>
</dbReference>
<keyword evidence="4 6" id="KW-0488">Methylation</keyword>
<keyword evidence="9" id="KW-1185">Reference proteome</keyword>
<proteinExistence type="inferred from homology"/>
<dbReference type="Gene3D" id="3.30.160.20">
    <property type="match status" value="1"/>
</dbReference>
<dbReference type="HOGENOM" id="CLU_036856_6_0_9"/>
<dbReference type="EMBL" id="CP002400">
    <property type="protein sequence ID" value="ADU27711.1"/>
    <property type="molecule type" value="Genomic_DNA"/>
</dbReference>
<evidence type="ECO:0000256" key="4">
    <source>
        <dbReference type="ARBA" id="ARBA00022481"/>
    </source>
</evidence>
<feature type="modified residue" description="N5-methylglutamine" evidence="6">
    <location>
        <position position="255"/>
    </location>
</feature>
<dbReference type="InterPro" id="IPR004374">
    <property type="entry name" value="PrfB"/>
</dbReference>
<dbReference type="PANTHER" id="PTHR43116:SF3">
    <property type="entry name" value="CLASS I PEPTIDE CHAIN RELEASE FACTOR"/>
    <property type="match status" value="1"/>
</dbReference>
<evidence type="ECO:0000256" key="6">
    <source>
        <dbReference type="HAMAP-Rule" id="MF_00094"/>
    </source>
</evidence>
<dbReference type="SMART" id="SM00937">
    <property type="entry name" value="PCRF"/>
    <property type="match status" value="1"/>
</dbReference>
<dbReference type="FunFam" id="3.30.160.20:FF:000010">
    <property type="entry name" value="Peptide chain release factor 2"/>
    <property type="match status" value="1"/>
</dbReference>